<dbReference type="AlphaFoldDB" id="A0A0A5GJ06"/>
<dbReference type="InterPro" id="IPR013118">
    <property type="entry name" value="Mannitol_DH_C"/>
</dbReference>
<dbReference type="RefSeq" id="WP_027445417.1">
    <property type="nucleotide sequence ID" value="NZ_AULJ01000008.1"/>
</dbReference>
<protein>
    <recommendedName>
        <fullName evidence="3 7">Mannitol-1-phosphate 5-dehydrogenase</fullName>
        <ecNumber evidence="2 7">1.1.1.17</ecNumber>
    </recommendedName>
</protein>
<name>A0A0A5GJ06_9BACI</name>
<keyword evidence="11" id="KW-1185">Reference proteome</keyword>
<dbReference type="STRING" id="1385511.GCA_000425225_00831"/>
<comment type="caution">
    <text evidence="10">The sequence shown here is derived from an EMBL/GenBank/DDBJ whole genome shotgun (WGS) entry which is preliminary data.</text>
</comment>
<dbReference type="GO" id="GO:0005829">
    <property type="term" value="C:cytosol"/>
    <property type="evidence" value="ECO:0007669"/>
    <property type="project" value="TreeGrafter"/>
</dbReference>
<dbReference type="NCBIfam" id="NF002646">
    <property type="entry name" value="PRK02318.1-2"/>
    <property type="match status" value="1"/>
</dbReference>
<evidence type="ECO:0000256" key="7">
    <source>
        <dbReference type="HAMAP-Rule" id="MF_00196"/>
    </source>
</evidence>
<evidence type="ECO:0000256" key="4">
    <source>
        <dbReference type="ARBA" id="ARBA00023002"/>
    </source>
</evidence>
<dbReference type="NCBIfam" id="NF002652">
    <property type="entry name" value="PRK02318.2-5"/>
    <property type="match status" value="1"/>
</dbReference>
<evidence type="ECO:0000259" key="9">
    <source>
        <dbReference type="Pfam" id="PF08125"/>
    </source>
</evidence>
<dbReference type="InterPro" id="IPR036291">
    <property type="entry name" value="NAD(P)-bd_dom_sf"/>
</dbReference>
<dbReference type="OrthoDB" id="271711at2"/>
<evidence type="ECO:0000256" key="6">
    <source>
        <dbReference type="ARBA" id="ARBA00048615"/>
    </source>
</evidence>
<proteinExistence type="inferred from homology"/>
<keyword evidence="5 7" id="KW-0520">NAD</keyword>
<feature type="domain" description="Mannitol dehydrogenase C-terminal" evidence="9">
    <location>
        <begin position="202"/>
        <end position="374"/>
    </location>
</feature>
<dbReference type="PANTHER" id="PTHR30524">
    <property type="entry name" value="MANNITOL-1-PHOSPHATE 5-DEHYDROGENASE"/>
    <property type="match status" value="1"/>
</dbReference>
<keyword evidence="4 7" id="KW-0560">Oxidoreductase</keyword>
<dbReference type="NCBIfam" id="NF002647">
    <property type="entry name" value="PRK02318.1-3"/>
    <property type="match status" value="1"/>
</dbReference>
<evidence type="ECO:0000313" key="11">
    <source>
        <dbReference type="Proteomes" id="UP000030403"/>
    </source>
</evidence>
<evidence type="ECO:0000313" key="10">
    <source>
        <dbReference type="EMBL" id="KGX91208.1"/>
    </source>
</evidence>
<evidence type="ECO:0000256" key="2">
    <source>
        <dbReference type="ARBA" id="ARBA00012939"/>
    </source>
</evidence>
<dbReference type="SUPFAM" id="SSF48179">
    <property type="entry name" value="6-phosphogluconate dehydrogenase C-terminal domain-like"/>
    <property type="match status" value="1"/>
</dbReference>
<dbReference type="GO" id="GO:0008926">
    <property type="term" value="F:mannitol-1-phosphate 5-dehydrogenase activity"/>
    <property type="evidence" value="ECO:0007669"/>
    <property type="project" value="UniProtKB-UniRule"/>
</dbReference>
<dbReference type="eggNOG" id="COG0246">
    <property type="taxonomic scope" value="Bacteria"/>
</dbReference>
<gene>
    <name evidence="7" type="primary">mtlD</name>
    <name evidence="10" type="ORF">N783_10945</name>
</gene>
<dbReference type="SUPFAM" id="SSF51735">
    <property type="entry name" value="NAD(P)-binding Rossmann-fold domains"/>
    <property type="match status" value="1"/>
</dbReference>
<dbReference type="PROSITE" id="PS00974">
    <property type="entry name" value="MANNITOL_DHGENASE"/>
    <property type="match status" value="1"/>
</dbReference>
<comment type="catalytic activity">
    <reaction evidence="6 7">
        <text>D-mannitol 1-phosphate + NAD(+) = beta-D-fructose 6-phosphate + NADH + H(+)</text>
        <dbReference type="Rhea" id="RHEA:19661"/>
        <dbReference type="ChEBI" id="CHEBI:15378"/>
        <dbReference type="ChEBI" id="CHEBI:57540"/>
        <dbReference type="ChEBI" id="CHEBI:57634"/>
        <dbReference type="ChEBI" id="CHEBI:57945"/>
        <dbReference type="ChEBI" id="CHEBI:61381"/>
        <dbReference type="EC" id="1.1.1.17"/>
    </reaction>
</comment>
<dbReference type="GO" id="GO:0019592">
    <property type="term" value="P:mannitol catabolic process"/>
    <property type="evidence" value="ECO:0007669"/>
    <property type="project" value="TreeGrafter"/>
</dbReference>
<comment type="similarity">
    <text evidence="1 7">Belongs to the mannitol dehydrogenase family.</text>
</comment>
<dbReference type="HAMAP" id="MF_00196">
    <property type="entry name" value="Mannitol_dehydrog"/>
    <property type="match status" value="1"/>
</dbReference>
<accession>A0A0A5GJ06</accession>
<dbReference type="InterPro" id="IPR013131">
    <property type="entry name" value="Mannitol_DH_N"/>
</dbReference>
<dbReference type="Pfam" id="PF08125">
    <property type="entry name" value="Mannitol_dh_C"/>
    <property type="match status" value="1"/>
</dbReference>
<organism evidence="10 11">
    <name type="scientific">Pontibacillus marinus BH030004 = DSM 16465</name>
    <dbReference type="NCBI Taxonomy" id="1385511"/>
    <lineage>
        <taxon>Bacteria</taxon>
        <taxon>Bacillati</taxon>
        <taxon>Bacillota</taxon>
        <taxon>Bacilli</taxon>
        <taxon>Bacillales</taxon>
        <taxon>Bacillaceae</taxon>
        <taxon>Pontibacillus</taxon>
    </lineage>
</organism>
<dbReference type="EMBL" id="AVPF01000003">
    <property type="protein sequence ID" value="KGX91208.1"/>
    <property type="molecule type" value="Genomic_DNA"/>
</dbReference>
<evidence type="ECO:0000256" key="1">
    <source>
        <dbReference type="ARBA" id="ARBA00006541"/>
    </source>
</evidence>
<dbReference type="InterPro" id="IPR008927">
    <property type="entry name" value="6-PGluconate_DH-like_C_sf"/>
</dbReference>
<dbReference type="EC" id="1.1.1.17" evidence="2 7"/>
<dbReference type="InterPro" id="IPR023028">
    <property type="entry name" value="Mannitol_1_phos_5_DH"/>
</dbReference>
<dbReference type="Proteomes" id="UP000030403">
    <property type="component" value="Unassembled WGS sequence"/>
</dbReference>
<evidence type="ECO:0000256" key="5">
    <source>
        <dbReference type="ARBA" id="ARBA00023027"/>
    </source>
</evidence>
<dbReference type="Pfam" id="PF01232">
    <property type="entry name" value="Mannitol_dh"/>
    <property type="match status" value="1"/>
</dbReference>
<dbReference type="Gene3D" id="3.40.50.720">
    <property type="entry name" value="NAD(P)-binding Rossmann-like Domain"/>
    <property type="match status" value="1"/>
</dbReference>
<evidence type="ECO:0000256" key="3">
    <source>
        <dbReference type="ARBA" id="ARBA00016219"/>
    </source>
</evidence>
<dbReference type="InterPro" id="IPR000669">
    <property type="entry name" value="Mannitol_DH"/>
</dbReference>
<feature type="domain" description="Mannitol dehydrogenase N-terminal" evidence="8">
    <location>
        <begin position="1"/>
        <end position="195"/>
    </location>
</feature>
<dbReference type="InterPro" id="IPR013328">
    <property type="entry name" value="6PGD_dom2"/>
</dbReference>
<dbReference type="NCBIfam" id="NF002649">
    <property type="entry name" value="PRK02318.2-1"/>
    <property type="match status" value="1"/>
</dbReference>
<dbReference type="PANTHER" id="PTHR30524:SF0">
    <property type="entry name" value="ALTRONATE OXIDOREDUCTASE-RELATED"/>
    <property type="match status" value="1"/>
</dbReference>
<reference evidence="10 11" key="1">
    <citation type="submission" date="2013-08" db="EMBL/GenBank/DDBJ databases">
        <authorList>
            <person name="Huang J."/>
            <person name="Wang G."/>
        </authorList>
    </citation>
    <scope>NUCLEOTIDE SEQUENCE [LARGE SCALE GENOMIC DNA]</scope>
    <source>
        <strain evidence="10 11">BH030004</strain>
    </source>
</reference>
<dbReference type="PRINTS" id="PR00084">
    <property type="entry name" value="MTLDHDRGNASE"/>
</dbReference>
<evidence type="ECO:0000259" key="8">
    <source>
        <dbReference type="Pfam" id="PF01232"/>
    </source>
</evidence>
<sequence>MKAVHFGAGNIGRGFIGALLDQANYETIFVDVNDTLIDELNNRKGYTVDLAGSDETIEVQNVSGLNSMTQQNEVIQAIAEADLITTAVGPHILPAISKVLAQGLEKRLVENRGPVNVIACENMIGGSEALRTHVLENLDEAKHEILDETVGFPNAAVDRIVPDQNNDDPLTVKVEPYFEWVVETPLIKGEQPNVDGITYVEDLTPYIERKLFTVNTGHAAAAYLGHYHGHKTIKQAMDDPTILEKVRGTLKETGSVLIEKYNFDESQHEAYIEKIIERFLNPDLSDEVTRVGRGPKRKLGPKDRLVRPASEHIETVGKDPEYLAEVIASALLYQNESDQEAKELQEVVRNQGALQALQQVAELDQGNRLVSVVSEQIHRLTN</sequence>
<dbReference type="Gene3D" id="1.10.1040.10">
    <property type="entry name" value="N-(1-d-carboxylethyl)-l-norvaline Dehydrogenase, domain 2"/>
    <property type="match status" value="1"/>
</dbReference>
<feature type="binding site" evidence="7">
    <location>
        <begin position="3"/>
        <end position="14"/>
    </location>
    <ligand>
        <name>NAD(+)</name>
        <dbReference type="ChEBI" id="CHEBI:57540"/>
    </ligand>
</feature>
<dbReference type="InterPro" id="IPR023027">
    <property type="entry name" value="Mannitol_DH_CS"/>
</dbReference>